<dbReference type="InterPro" id="IPR024260">
    <property type="entry name" value="Vac7"/>
</dbReference>
<proteinExistence type="predicted"/>
<dbReference type="PANTHER" id="PTHR28258">
    <property type="entry name" value="VACUOLAR SEGREGATION PROTEIN 7"/>
    <property type="match status" value="1"/>
</dbReference>
<feature type="region of interest" description="Disordered" evidence="1">
    <location>
        <begin position="219"/>
        <end position="258"/>
    </location>
</feature>
<gene>
    <name evidence="2" type="ORF">MFLAVUS_001168</name>
</gene>
<dbReference type="Proteomes" id="UP001473302">
    <property type="component" value="Unassembled WGS sequence"/>
</dbReference>
<reference evidence="2 3" key="1">
    <citation type="submission" date="2024-04" db="EMBL/GenBank/DDBJ databases">
        <title>genome sequences of Mucor flavus KT1a and Helicostylum pulchrum KT1b strains isolated from the surface of a dry-aged beef.</title>
        <authorList>
            <person name="Toyotome T."/>
            <person name="Hosono M."/>
            <person name="Torimaru M."/>
            <person name="Fukuda K."/>
            <person name="Mikami N."/>
        </authorList>
    </citation>
    <scope>NUCLEOTIDE SEQUENCE [LARGE SCALE GENOMIC DNA]</scope>
    <source>
        <strain evidence="2 3">KT1a</strain>
    </source>
</reference>
<name>A0ABP9YLQ7_9FUNG</name>
<evidence type="ECO:0000256" key="1">
    <source>
        <dbReference type="SAM" id="MobiDB-lite"/>
    </source>
</evidence>
<accession>A0ABP9YLQ7</accession>
<feature type="compositionally biased region" description="Polar residues" evidence="1">
    <location>
        <begin position="81"/>
        <end position="110"/>
    </location>
</feature>
<organism evidence="2 3">
    <name type="scientific">Mucor flavus</name>
    <dbReference type="NCBI Taxonomy" id="439312"/>
    <lineage>
        <taxon>Eukaryota</taxon>
        <taxon>Fungi</taxon>
        <taxon>Fungi incertae sedis</taxon>
        <taxon>Mucoromycota</taxon>
        <taxon>Mucoromycotina</taxon>
        <taxon>Mucoromycetes</taxon>
        <taxon>Mucorales</taxon>
        <taxon>Mucorineae</taxon>
        <taxon>Mucoraceae</taxon>
        <taxon>Mucor</taxon>
    </lineage>
</organism>
<dbReference type="Pfam" id="PF12751">
    <property type="entry name" value="Vac7"/>
    <property type="match status" value="1"/>
</dbReference>
<sequence length="390" mass="43786">MTGNIIPEQEHSDSTTDGDARPSARLAHKNKPLSASRPKLHPIRSSDTSRFPTLGRLENTMLQSKSSKITIEPVTFPEYNNVPNSSITNCRKNGSQSDARSVHSSKSNNTIRKKKKKLQSTPTEIFARNLSEAVLDVDDSMDDGYVYNSTDYHNLYPTLLSPPIIPTFETSVHDEGNSYFTDRPRQKYRRPGLRSTVSELPVRGVKSFYLESMSSKFEKRRPKSPNFQSPHYRYSSSGEEDEENSPLLYCSSSSGSKRRLPANPLKDIEVTTISNVLGTQKQLIFNLHVRARNSNNWNIQLSHSAFSVFAASHFVPTIMGNDNKTGDITSARQEYIGTVNRLVDPLIFEAAPIFYFQSKTSDATSQIQIKNPGETKGDTSGNERWQVLIN</sequence>
<evidence type="ECO:0000313" key="2">
    <source>
        <dbReference type="EMBL" id="GAA5807789.1"/>
    </source>
</evidence>
<protein>
    <submittedName>
        <fullName evidence="2">Uncharacterized protein</fullName>
    </submittedName>
</protein>
<feature type="region of interest" description="Disordered" evidence="1">
    <location>
        <begin position="1"/>
        <end position="54"/>
    </location>
</feature>
<keyword evidence="3" id="KW-1185">Reference proteome</keyword>
<feature type="region of interest" description="Disordered" evidence="1">
    <location>
        <begin position="80"/>
        <end position="120"/>
    </location>
</feature>
<evidence type="ECO:0000313" key="3">
    <source>
        <dbReference type="Proteomes" id="UP001473302"/>
    </source>
</evidence>
<comment type="caution">
    <text evidence="2">The sequence shown here is derived from an EMBL/GenBank/DDBJ whole genome shotgun (WGS) entry which is preliminary data.</text>
</comment>
<dbReference type="EMBL" id="BAABUK010000003">
    <property type="protein sequence ID" value="GAA5807789.1"/>
    <property type="molecule type" value="Genomic_DNA"/>
</dbReference>
<feature type="compositionally biased region" description="Polar residues" evidence="1">
    <location>
        <begin position="225"/>
        <end position="237"/>
    </location>
</feature>
<feature type="compositionally biased region" description="Basic and acidic residues" evidence="1">
    <location>
        <begin position="8"/>
        <end position="22"/>
    </location>
</feature>
<dbReference type="PANTHER" id="PTHR28258:SF1">
    <property type="entry name" value="VACUOLAR SEGREGATION PROTEIN 7"/>
    <property type="match status" value="1"/>
</dbReference>